<evidence type="ECO:0000313" key="1">
    <source>
        <dbReference type="EMBL" id="UTJ06539.1"/>
    </source>
</evidence>
<proteinExistence type="predicted"/>
<dbReference type="EMBL" id="CP100595">
    <property type="protein sequence ID" value="UTJ06539.1"/>
    <property type="molecule type" value="Genomic_DNA"/>
</dbReference>
<sequence length="69" mass="7911">MEKREFKKTIKEIGFSSQKSFAENIGVKATTFTTYKSIPSHIERIVNMALMAKKNGIPFEEIKEAMKID</sequence>
<evidence type="ECO:0000313" key="2">
    <source>
        <dbReference type="Proteomes" id="UP001060012"/>
    </source>
</evidence>
<evidence type="ECO:0008006" key="3">
    <source>
        <dbReference type="Google" id="ProtNLM"/>
    </source>
</evidence>
<dbReference type="RefSeq" id="WP_254576718.1">
    <property type="nucleotide sequence ID" value="NZ_CP100595.1"/>
</dbReference>
<accession>A0ABY5E2X9</accession>
<reference evidence="1" key="1">
    <citation type="submission" date="2022-07" db="EMBL/GenBank/DDBJ databases">
        <title>Arcobacter roscoffensis sp. nov., a marine bacterium isolated from coastal seawater collected from Roscoff, France.</title>
        <authorList>
            <person name="Pascual J."/>
            <person name="Lepeaux C."/>
            <person name="Methner A."/>
            <person name="Overmann J."/>
        </authorList>
    </citation>
    <scope>NUCLEOTIDE SEQUENCE</scope>
    <source>
        <strain evidence="1">ARW1-2F2</strain>
    </source>
</reference>
<dbReference type="Proteomes" id="UP001060012">
    <property type="component" value="Chromosome"/>
</dbReference>
<protein>
    <recommendedName>
        <fullName evidence="3">XRE family transcriptional regulator</fullName>
    </recommendedName>
</protein>
<gene>
    <name evidence="1" type="ORF">NJU99_00160</name>
</gene>
<keyword evidence="2" id="KW-1185">Reference proteome</keyword>
<name>A0ABY5E2X9_9BACT</name>
<organism evidence="1 2">
    <name type="scientific">Arcobacter roscoffensis</name>
    <dbReference type="NCBI Taxonomy" id="2961520"/>
    <lineage>
        <taxon>Bacteria</taxon>
        <taxon>Pseudomonadati</taxon>
        <taxon>Campylobacterota</taxon>
        <taxon>Epsilonproteobacteria</taxon>
        <taxon>Campylobacterales</taxon>
        <taxon>Arcobacteraceae</taxon>
        <taxon>Arcobacter</taxon>
    </lineage>
</organism>